<dbReference type="PANTHER" id="PTHR22953">
    <property type="entry name" value="ACID PHOSPHATASE RELATED"/>
    <property type="match status" value="1"/>
</dbReference>
<evidence type="ECO:0000256" key="5">
    <source>
        <dbReference type="ARBA" id="ARBA00022723"/>
    </source>
</evidence>
<dbReference type="Gene3D" id="3.60.21.10">
    <property type="match status" value="1"/>
</dbReference>
<dbReference type="Pfam" id="PF00149">
    <property type="entry name" value="Metallophos"/>
    <property type="match status" value="1"/>
</dbReference>
<dbReference type="InterPro" id="IPR041792">
    <property type="entry name" value="MPP_PAP"/>
</dbReference>
<keyword evidence="10" id="KW-0325">Glycoprotein</keyword>
<dbReference type="Gene3D" id="2.60.40.380">
    <property type="entry name" value="Purple acid phosphatase-like, N-terminal"/>
    <property type="match status" value="1"/>
</dbReference>
<keyword evidence="16" id="KW-1185">Reference proteome</keyword>
<dbReference type="FunFam" id="3.60.21.10:FF:000034">
    <property type="entry name" value="Fe(3+)-Zn(2+) purple acid phosphatase"/>
    <property type="match status" value="1"/>
</dbReference>
<feature type="domain" description="Purple acid phosphatase N-terminal" evidence="14">
    <location>
        <begin position="58"/>
        <end position="149"/>
    </location>
</feature>
<sequence length="478" mass="55131">MAELWCEMVIVVLGIVFLSCGTTGSSGKTSSFVRSQWPSVDIPLDNQVFEVPKGRSAPQQVHITQGDYDGKAVLISWVTTEEIGPSEVTYGTSKKNYVFNAVGRVTNYTFYNYTSGFIHHCLLDGLEYDTKYYYKIGTDDSAREFWFETPPKIDPDAPYTFGIIGDLGQTYNSFSTLEHYMHSGGQTVLFVGDLSYADRYEYNDVGIRWDSWGRFIEQSAAYQPWIWSAGNHEIEYMPNLGEVFPFKSYLHRFATPYVASNSSSPLWYAVRRASAHIIVLSSYSPFVKYTPQWRWLQEELRRVDRKKTPWLIVLMHVPLYSSNLVHYMEGESMRAVYEDWFVHYKVDFVFAGHVHAYERSYRISNIYYNVSSGDCYPVPDNSAPVYMTVGDGGNQEGLAGRFWDPQPEYSAFREASYGHSTLEIRNRTHALYHWNRNDDGKKVPTDSVIFHNQYWARNLLRRRLEKSHSNSGGDQINC</sequence>
<feature type="chain" id="PRO_5035487669" description="Purple acid phosphatase" evidence="11">
    <location>
        <begin position="28"/>
        <end position="478"/>
    </location>
</feature>
<evidence type="ECO:0000259" key="13">
    <source>
        <dbReference type="Pfam" id="PF14008"/>
    </source>
</evidence>
<evidence type="ECO:0000256" key="9">
    <source>
        <dbReference type="ARBA" id="ARBA00023004"/>
    </source>
</evidence>
<dbReference type="InterPro" id="IPR025733">
    <property type="entry name" value="PAPs_C"/>
</dbReference>
<dbReference type="CDD" id="cd00839">
    <property type="entry name" value="MPP_PAPs"/>
    <property type="match status" value="1"/>
</dbReference>
<protein>
    <recommendedName>
        <fullName evidence="11">Purple acid phosphatase</fullName>
        <ecNumber evidence="11">3.1.3.2</ecNumber>
    </recommendedName>
</protein>
<feature type="domain" description="Calcineurin-like phosphoesterase" evidence="12">
    <location>
        <begin position="160"/>
        <end position="357"/>
    </location>
</feature>
<organism evidence="15 16">
    <name type="scientific">Rhamnella rubrinervis</name>
    <dbReference type="NCBI Taxonomy" id="2594499"/>
    <lineage>
        <taxon>Eukaryota</taxon>
        <taxon>Viridiplantae</taxon>
        <taxon>Streptophyta</taxon>
        <taxon>Embryophyta</taxon>
        <taxon>Tracheophyta</taxon>
        <taxon>Spermatophyta</taxon>
        <taxon>Magnoliopsida</taxon>
        <taxon>eudicotyledons</taxon>
        <taxon>Gunneridae</taxon>
        <taxon>Pentapetalae</taxon>
        <taxon>rosids</taxon>
        <taxon>fabids</taxon>
        <taxon>Rosales</taxon>
        <taxon>Rhamnaceae</taxon>
        <taxon>rhamnoid group</taxon>
        <taxon>Rhamneae</taxon>
        <taxon>Rhamnella</taxon>
    </lineage>
</organism>
<dbReference type="Proteomes" id="UP000796880">
    <property type="component" value="Unassembled WGS sequence"/>
</dbReference>
<evidence type="ECO:0000256" key="3">
    <source>
        <dbReference type="ARBA" id="ARBA00001962"/>
    </source>
</evidence>
<evidence type="ECO:0000256" key="6">
    <source>
        <dbReference type="ARBA" id="ARBA00022729"/>
    </source>
</evidence>
<evidence type="ECO:0000256" key="1">
    <source>
        <dbReference type="ARBA" id="ARBA00000032"/>
    </source>
</evidence>
<dbReference type="InterPro" id="IPR039331">
    <property type="entry name" value="PAPs-like"/>
</dbReference>
<dbReference type="InterPro" id="IPR008963">
    <property type="entry name" value="Purple_acid_Pase-like_N"/>
</dbReference>
<evidence type="ECO:0000256" key="11">
    <source>
        <dbReference type="RuleBase" id="RU361203"/>
    </source>
</evidence>
<dbReference type="InterPro" id="IPR004843">
    <property type="entry name" value="Calcineurin-like_PHP"/>
</dbReference>
<evidence type="ECO:0000259" key="12">
    <source>
        <dbReference type="Pfam" id="PF00149"/>
    </source>
</evidence>
<comment type="cofactor">
    <cofactor evidence="2">
        <name>Zn(2+)</name>
        <dbReference type="ChEBI" id="CHEBI:29105"/>
    </cofactor>
</comment>
<evidence type="ECO:0000256" key="8">
    <source>
        <dbReference type="ARBA" id="ARBA00022833"/>
    </source>
</evidence>
<keyword evidence="6 11" id="KW-0732">Signal</keyword>
<keyword evidence="8" id="KW-0862">Zinc</keyword>
<dbReference type="GO" id="GO:0046872">
    <property type="term" value="F:metal ion binding"/>
    <property type="evidence" value="ECO:0007669"/>
    <property type="project" value="UniProtKB-KW"/>
</dbReference>
<evidence type="ECO:0000256" key="2">
    <source>
        <dbReference type="ARBA" id="ARBA00001947"/>
    </source>
</evidence>
<comment type="caution">
    <text evidence="15">The sequence shown here is derived from an EMBL/GenBank/DDBJ whole genome shotgun (WGS) entry which is preliminary data.</text>
</comment>
<reference evidence="15" key="1">
    <citation type="submission" date="2020-03" db="EMBL/GenBank/DDBJ databases">
        <title>A high-quality chromosome-level genome assembly of a woody plant with both climbing and erect habits, Rhamnella rubrinervis.</title>
        <authorList>
            <person name="Lu Z."/>
            <person name="Yang Y."/>
            <person name="Zhu X."/>
            <person name="Sun Y."/>
        </authorList>
    </citation>
    <scope>NUCLEOTIDE SEQUENCE</scope>
    <source>
        <strain evidence="15">BYM</strain>
        <tissue evidence="15">Leaf</tissue>
    </source>
</reference>
<gene>
    <name evidence="15" type="ORF">FNV43_RR12270</name>
</gene>
<feature type="signal peptide" evidence="11">
    <location>
        <begin position="1"/>
        <end position="27"/>
    </location>
</feature>
<keyword evidence="9" id="KW-0408">Iron</keyword>
<feature type="domain" description="Purple acid phosphatase C-terminal" evidence="13">
    <location>
        <begin position="383"/>
        <end position="441"/>
    </location>
</feature>
<dbReference type="Pfam" id="PF16656">
    <property type="entry name" value="Pur_ac_phosph_N"/>
    <property type="match status" value="1"/>
</dbReference>
<comment type="similarity">
    <text evidence="4 11">Belongs to the metallophosphoesterase superfamily. Purple acid phosphatase family.</text>
</comment>
<comment type="cofactor">
    <cofactor evidence="3">
        <name>Fe cation</name>
        <dbReference type="ChEBI" id="CHEBI:24875"/>
    </cofactor>
</comment>
<accession>A0A8K0H7Z6</accession>
<dbReference type="SUPFAM" id="SSF56300">
    <property type="entry name" value="Metallo-dependent phosphatases"/>
    <property type="match status" value="1"/>
</dbReference>
<dbReference type="InterPro" id="IPR029052">
    <property type="entry name" value="Metallo-depent_PP-like"/>
</dbReference>
<evidence type="ECO:0000256" key="10">
    <source>
        <dbReference type="ARBA" id="ARBA00023180"/>
    </source>
</evidence>
<evidence type="ECO:0000313" key="16">
    <source>
        <dbReference type="Proteomes" id="UP000796880"/>
    </source>
</evidence>
<dbReference type="GO" id="GO:0003993">
    <property type="term" value="F:acid phosphatase activity"/>
    <property type="evidence" value="ECO:0007669"/>
    <property type="project" value="UniProtKB-EC"/>
</dbReference>
<evidence type="ECO:0000256" key="4">
    <source>
        <dbReference type="ARBA" id="ARBA00008723"/>
    </source>
</evidence>
<dbReference type="PANTHER" id="PTHR22953:SF13">
    <property type="entry name" value="PURPLE ACID PHOSPHATASE"/>
    <property type="match status" value="1"/>
</dbReference>
<comment type="catalytic activity">
    <reaction evidence="1 11">
        <text>a phosphate monoester + H2O = an alcohol + phosphate</text>
        <dbReference type="Rhea" id="RHEA:15017"/>
        <dbReference type="ChEBI" id="CHEBI:15377"/>
        <dbReference type="ChEBI" id="CHEBI:30879"/>
        <dbReference type="ChEBI" id="CHEBI:43474"/>
        <dbReference type="ChEBI" id="CHEBI:67140"/>
        <dbReference type="EC" id="3.1.3.2"/>
    </reaction>
</comment>
<dbReference type="EMBL" id="VOIH02000005">
    <property type="protein sequence ID" value="KAF3447090.1"/>
    <property type="molecule type" value="Genomic_DNA"/>
</dbReference>
<dbReference type="AlphaFoldDB" id="A0A8K0H7Z6"/>
<dbReference type="FunFam" id="2.60.40.380:FF:000001">
    <property type="entry name" value="Fe(3+)-Zn(2+) purple acid phosphatase"/>
    <property type="match status" value="1"/>
</dbReference>
<name>A0A8K0H7Z6_9ROSA</name>
<dbReference type="SUPFAM" id="SSF49363">
    <property type="entry name" value="Purple acid phosphatase, N-terminal domain"/>
    <property type="match status" value="1"/>
</dbReference>
<keyword evidence="5" id="KW-0479">Metal-binding</keyword>
<keyword evidence="7 11" id="KW-0378">Hydrolase</keyword>
<evidence type="ECO:0000313" key="15">
    <source>
        <dbReference type="EMBL" id="KAF3447090.1"/>
    </source>
</evidence>
<dbReference type="InterPro" id="IPR015914">
    <property type="entry name" value="PAPs_N"/>
</dbReference>
<dbReference type="Pfam" id="PF14008">
    <property type="entry name" value="Metallophos_C"/>
    <property type="match status" value="1"/>
</dbReference>
<proteinExistence type="inferred from homology"/>
<evidence type="ECO:0000256" key="7">
    <source>
        <dbReference type="ARBA" id="ARBA00022801"/>
    </source>
</evidence>
<evidence type="ECO:0000259" key="14">
    <source>
        <dbReference type="Pfam" id="PF16656"/>
    </source>
</evidence>
<dbReference type="EC" id="3.1.3.2" evidence="11"/>
<dbReference type="OrthoDB" id="45007at2759"/>